<evidence type="ECO:0000313" key="2">
    <source>
        <dbReference type="Proteomes" id="UP001152531"/>
    </source>
</evidence>
<proteinExistence type="predicted"/>
<comment type="caution">
    <text evidence="1">The sequence shown here is derived from an EMBL/GenBank/DDBJ whole genome shotgun (WGS) entry which is preliminary data.</text>
</comment>
<name>A0ACA9YBF1_9ASCO</name>
<reference evidence="1" key="1">
    <citation type="submission" date="2022-06" db="EMBL/GenBank/DDBJ databases">
        <authorList>
            <person name="Legras J.-L."/>
            <person name="Devillers H."/>
            <person name="Grondin C."/>
        </authorList>
    </citation>
    <scope>NUCLEOTIDE SEQUENCE</scope>
    <source>
        <strain evidence="1">CLIB 1444</strain>
    </source>
</reference>
<accession>A0ACA9YBF1</accession>
<evidence type="ECO:0000313" key="1">
    <source>
        <dbReference type="EMBL" id="CAH6722198.1"/>
    </source>
</evidence>
<organism evidence="1 2">
    <name type="scientific">[Candida] jaroonii</name>
    <dbReference type="NCBI Taxonomy" id="467808"/>
    <lineage>
        <taxon>Eukaryota</taxon>
        <taxon>Fungi</taxon>
        <taxon>Dikarya</taxon>
        <taxon>Ascomycota</taxon>
        <taxon>Saccharomycotina</taxon>
        <taxon>Pichiomycetes</taxon>
        <taxon>Debaryomycetaceae</taxon>
        <taxon>Yamadazyma</taxon>
    </lineage>
</organism>
<dbReference type="EMBL" id="CALSDN010000008">
    <property type="protein sequence ID" value="CAH6722198.1"/>
    <property type="molecule type" value="Genomic_DNA"/>
</dbReference>
<sequence>MTMDNLYLCIKQFNSRLGDELNLKVGDKIEVLADDSEYNDGWYMGKNLSTGEAGLYPKSFTQILVTEGPPQPKLLRSRSRRLNNLNSPNSTFDEDSRPNSVLITPKQYGEVNKTMDDIDKALEELQVSVPSNQSYPQVNDDSNANISSSSINNSNGNDTTSGTVDRSSITDLNPKDAINWNPSQVTSYFALVLGFDTNIAGKFSRHKITGEILFQLDLSHLKELDIDSFGTRFEIFKEIEKLKKLSNGSSDDIKETKPNYNEVKTPQQVQPDLSMERDSRGRDNIKSHSRQRSQSLDKLNTNFKFGEPTLDRPASSIYDSVHSHSRQHSRQQSKDVDYYHKRNSSVLSNLDYNNYHHRKNSSKFSFGKEEKLISPAKIRKDPYANEVGQGYGQNNSSNGNINTIVSISDSTGESNKSEDVTPIDDIQLSPKKNSISSPIVTSLQSNNSSPAIENKNISRFKTLKTASTQNFKNFTSSKKSKTSAFQEGIRNITPDEAIKTANYSGFMAKRSGNNLSWRSRYFTLHGTRLSYFTSLKDKKERGLIDITAHKVIPISTEGEDKYIALYASSTGLGRYCFKIVPPAPGFKKGLTFTQPKVHYFAVDTADEMRGWMKALMTSTIDIDDSVPVVSSCSTPTVSLAKAQELLAKAREETKLKDIDNEFSEAQLTNFIGNYTLDPNSSGENSPLVETNEDRLRYQAKINNSHSNLSHYTNGSSDPYQNHQTHQTPLQPPLNVNVNIPTSKTMDSPNTPTSQSGFASPYLLASGLLSPKSESQSRVSTINSAQHPHPTNRISSSASIGNHSTGTSIIPSSDHGSIPGSNNGSALTTPVESKDYFEVSPKKKRGSEKLMAYSNDGSGNHTFFIKQKK</sequence>
<protein>
    <submittedName>
        <fullName evidence="1">Protein Boi2p</fullName>
    </submittedName>
</protein>
<dbReference type="Proteomes" id="UP001152531">
    <property type="component" value="Unassembled WGS sequence"/>
</dbReference>
<keyword evidence="2" id="KW-1185">Reference proteome</keyword>
<gene>
    <name evidence="1" type="ORF">CLIB1444_08S04082</name>
</gene>